<dbReference type="InterPro" id="IPR021858">
    <property type="entry name" value="Fun_TF"/>
</dbReference>
<organism evidence="1 2">
    <name type="scientific">Babjeviella inositovora NRRL Y-12698</name>
    <dbReference type="NCBI Taxonomy" id="984486"/>
    <lineage>
        <taxon>Eukaryota</taxon>
        <taxon>Fungi</taxon>
        <taxon>Dikarya</taxon>
        <taxon>Ascomycota</taxon>
        <taxon>Saccharomycotina</taxon>
        <taxon>Pichiomycetes</taxon>
        <taxon>Serinales incertae sedis</taxon>
        <taxon>Babjeviella</taxon>
    </lineage>
</organism>
<keyword evidence="2" id="KW-1185">Reference proteome</keyword>
<gene>
    <name evidence="1" type="ORF">BABINDRAFT_27615</name>
</gene>
<feature type="non-terminal residue" evidence="1">
    <location>
        <position position="301"/>
    </location>
</feature>
<sequence length="301" mass="33673">LNMTDLRLMYHYTTQVWPTITAAGISEEKIWSTDIPELAFHYPFLMHLILAFSATHLSRTEKGLEQAVTCHRGDALRLLREAVLEMSVENTDALVASALILIMDSLANASLPTSTSQKLMPASAWIFHVKGAATILTAVWPLSESSRFHKFISVDLGDLGDIMNQGPQEGSLTGLECFDEEIADMYPVATSSPYLITLAYMNKLHLERYKSDFILRVFAFPALLDKSFLAMLMTGDLKAMRIMRSYYKLLRNFTAEMKDRVWFLEGLSNVLPVNVEEYAGGGGLHMMLDFLGGGVSVEEEE</sequence>
<dbReference type="OrthoDB" id="416217at2759"/>
<dbReference type="Pfam" id="PF11951">
    <property type="entry name" value="Fungal_trans_2"/>
    <property type="match status" value="1"/>
</dbReference>
<dbReference type="Proteomes" id="UP000094336">
    <property type="component" value="Unassembled WGS sequence"/>
</dbReference>
<dbReference type="PANTHER" id="PTHR47784:SF5">
    <property type="entry name" value="STEROL UPTAKE CONTROL PROTEIN 2"/>
    <property type="match status" value="1"/>
</dbReference>
<dbReference type="GeneID" id="30149257"/>
<dbReference type="AlphaFoldDB" id="A0A1E3QV09"/>
<evidence type="ECO:0000313" key="1">
    <source>
        <dbReference type="EMBL" id="ODQ81498.1"/>
    </source>
</evidence>
<dbReference type="InterPro" id="IPR053157">
    <property type="entry name" value="Sterol_Uptake_Regulator"/>
</dbReference>
<dbReference type="EMBL" id="KV454427">
    <property type="protein sequence ID" value="ODQ81498.1"/>
    <property type="molecule type" value="Genomic_DNA"/>
</dbReference>
<protein>
    <submittedName>
        <fullName evidence="1">Uncharacterized protein</fullName>
    </submittedName>
</protein>
<evidence type="ECO:0000313" key="2">
    <source>
        <dbReference type="Proteomes" id="UP000094336"/>
    </source>
</evidence>
<dbReference type="PANTHER" id="PTHR47784">
    <property type="entry name" value="STEROL UPTAKE CONTROL PROTEIN 2"/>
    <property type="match status" value="1"/>
</dbReference>
<dbReference type="RefSeq" id="XP_018986826.1">
    <property type="nucleotide sequence ID" value="XM_019131404.1"/>
</dbReference>
<reference evidence="2" key="1">
    <citation type="submission" date="2016-05" db="EMBL/GenBank/DDBJ databases">
        <title>Comparative genomics of biotechnologically important yeasts.</title>
        <authorList>
            <consortium name="DOE Joint Genome Institute"/>
            <person name="Riley R."/>
            <person name="Haridas S."/>
            <person name="Wolfe K.H."/>
            <person name="Lopes M.R."/>
            <person name="Hittinger C.T."/>
            <person name="Goker M."/>
            <person name="Salamov A."/>
            <person name="Wisecaver J."/>
            <person name="Long T.M."/>
            <person name="Aerts A.L."/>
            <person name="Barry K."/>
            <person name="Choi C."/>
            <person name="Clum A."/>
            <person name="Coughlan A.Y."/>
            <person name="Deshpande S."/>
            <person name="Douglass A.P."/>
            <person name="Hanson S.J."/>
            <person name="Klenk H.-P."/>
            <person name="Labutti K."/>
            <person name="Lapidus A."/>
            <person name="Lindquist E."/>
            <person name="Lipzen A."/>
            <person name="Meier-Kolthoff J.P."/>
            <person name="Ohm R.A."/>
            <person name="Otillar R.P."/>
            <person name="Pangilinan J."/>
            <person name="Peng Y."/>
            <person name="Rokas A."/>
            <person name="Rosa C.A."/>
            <person name="Scheuner C."/>
            <person name="Sibirny A.A."/>
            <person name="Slot J.C."/>
            <person name="Stielow J.B."/>
            <person name="Sun H."/>
            <person name="Kurtzman C.P."/>
            <person name="Blackwell M."/>
            <person name="Grigoriev I.V."/>
            <person name="Jeffries T.W."/>
        </authorList>
    </citation>
    <scope>NUCLEOTIDE SEQUENCE [LARGE SCALE GENOMIC DNA]</scope>
    <source>
        <strain evidence="2">NRRL Y-12698</strain>
    </source>
</reference>
<proteinExistence type="predicted"/>
<name>A0A1E3QV09_9ASCO</name>
<feature type="non-terminal residue" evidence="1">
    <location>
        <position position="1"/>
    </location>
</feature>
<dbReference type="STRING" id="984486.A0A1E3QV09"/>
<dbReference type="GO" id="GO:0001228">
    <property type="term" value="F:DNA-binding transcription activator activity, RNA polymerase II-specific"/>
    <property type="evidence" value="ECO:0007669"/>
    <property type="project" value="TreeGrafter"/>
</dbReference>
<accession>A0A1E3QV09</accession>